<evidence type="ECO:0000256" key="2">
    <source>
        <dbReference type="SAM" id="Phobius"/>
    </source>
</evidence>
<feature type="region of interest" description="Disordered" evidence="1">
    <location>
        <begin position="63"/>
        <end position="84"/>
    </location>
</feature>
<sequence>MSKPEFLKLNDEQVRARKRRNVAIALGLLAFIALVYTVTVSRMHANNQARHETEAAALATLERADPALPAPVQPDAPAAVTQEP</sequence>
<feature type="compositionally biased region" description="Low complexity" evidence="1">
    <location>
        <begin position="75"/>
        <end position="84"/>
    </location>
</feature>
<protein>
    <submittedName>
        <fullName evidence="3">Uncharacterized protein</fullName>
    </submittedName>
</protein>
<accession>A0ABZ2IL77</accession>
<keyword evidence="2" id="KW-1133">Transmembrane helix</keyword>
<proteinExistence type="predicted"/>
<organism evidence="3 4">
    <name type="scientific">Brevundimonas olei</name>
    <dbReference type="NCBI Taxonomy" id="657642"/>
    <lineage>
        <taxon>Bacteria</taxon>
        <taxon>Pseudomonadati</taxon>
        <taxon>Pseudomonadota</taxon>
        <taxon>Alphaproteobacteria</taxon>
        <taxon>Caulobacterales</taxon>
        <taxon>Caulobacteraceae</taxon>
        <taxon>Brevundimonas</taxon>
    </lineage>
</organism>
<gene>
    <name evidence="3" type="ORF">V8J38_04235</name>
</gene>
<evidence type="ECO:0000313" key="3">
    <source>
        <dbReference type="EMBL" id="WWT55655.1"/>
    </source>
</evidence>
<name>A0ABZ2IL77_9CAUL</name>
<keyword evidence="2" id="KW-0472">Membrane</keyword>
<reference evidence="3 4" key="1">
    <citation type="submission" date="2024-02" db="EMBL/GenBank/DDBJ databases">
        <title>Distribution and functional of Brevundimonas-related endobacteria within Verticillium dahliae.</title>
        <authorList>
            <person name="Zeng H."/>
        </authorList>
    </citation>
    <scope>NUCLEOTIDE SEQUENCE [LARGE SCALE GENOMIC DNA]</scope>
    <source>
        <strain evidence="3 4">TRM 44200</strain>
    </source>
</reference>
<dbReference type="Proteomes" id="UP001363460">
    <property type="component" value="Chromosome"/>
</dbReference>
<evidence type="ECO:0000256" key="1">
    <source>
        <dbReference type="SAM" id="MobiDB-lite"/>
    </source>
</evidence>
<keyword evidence="2" id="KW-0812">Transmembrane</keyword>
<dbReference type="EMBL" id="CP146369">
    <property type="protein sequence ID" value="WWT55655.1"/>
    <property type="molecule type" value="Genomic_DNA"/>
</dbReference>
<feature type="transmembrane region" description="Helical" evidence="2">
    <location>
        <begin position="21"/>
        <end position="39"/>
    </location>
</feature>
<keyword evidence="4" id="KW-1185">Reference proteome</keyword>
<dbReference type="RefSeq" id="WP_338578028.1">
    <property type="nucleotide sequence ID" value="NZ_CP146369.1"/>
</dbReference>
<evidence type="ECO:0000313" key="4">
    <source>
        <dbReference type="Proteomes" id="UP001363460"/>
    </source>
</evidence>